<evidence type="ECO:0000313" key="4">
    <source>
        <dbReference type="EMBL" id="SFG66362.1"/>
    </source>
</evidence>
<dbReference type="Pfam" id="PF10756">
    <property type="entry name" value="bPH_6"/>
    <property type="match status" value="1"/>
</dbReference>
<feature type="transmembrane region" description="Helical" evidence="2">
    <location>
        <begin position="56"/>
        <end position="78"/>
    </location>
</feature>
<evidence type="ECO:0000256" key="2">
    <source>
        <dbReference type="SAM" id="Phobius"/>
    </source>
</evidence>
<feature type="region of interest" description="Disordered" evidence="1">
    <location>
        <begin position="1"/>
        <end position="22"/>
    </location>
</feature>
<feature type="domain" description="Low molecular weight protein antigen 6 PH" evidence="3">
    <location>
        <begin position="109"/>
        <end position="178"/>
    </location>
</feature>
<organism evidence="4 5">
    <name type="scientific">Corynebacterium spheniscorum</name>
    <dbReference type="NCBI Taxonomy" id="185761"/>
    <lineage>
        <taxon>Bacteria</taxon>
        <taxon>Bacillati</taxon>
        <taxon>Actinomycetota</taxon>
        <taxon>Actinomycetes</taxon>
        <taxon>Mycobacteriales</taxon>
        <taxon>Corynebacteriaceae</taxon>
        <taxon>Corynebacterium</taxon>
    </lineage>
</organism>
<dbReference type="Proteomes" id="UP000199065">
    <property type="component" value="Unassembled WGS sequence"/>
</dbReference>
<dbReference type="AlphaFoldDB" id="A0A1I2TN68"/>
<dbReference type="InterPro" id="IPR019692">
    <property type="entry name" value="CFP-6_PH"/>
</dbReference>
<feature type="transmembrane region" description="Helical" evidence="2">
    <location>
        <begin position="90"/>
        <end position="107"/>
    </location>
</feature>
<proteinExistence type="predicted"/>
<evidence type="ECO:0000313" key="5">
    <source>
        <dbReference type="Proteomes" id="UP000199065"/>
    </source>
</evidence>
<sequence length="188" mass="20733">MATSNQPTQPESPAQQDSAKPAVNTRQLQEYTAADAALTTDKPWELVVTSKKLKQLAIAVAIFVIIIHIFMAVVVGIGYTGAAVTPIDQWAFFGVGIIIAVLGYLAFSRPRVRVNADGVDVRNIIGSRFYPWAVIYGLSFPEGSRMARLELPDFEFVPLWAFQSADHGSIVDNVSKFRELEAQYMPQD</sequence>
<keyword evidence="2" id="KW-0472">Membrane</keyword>
<accession>A0A1I2TN68</accession>
<evidence type="ECO:0000256" key="1">
    <source>
        <dbReference type="SAM" id="MobiDB-lite"/>
    </source>
</evidence>
<dbReference type="STRING" id="185761.SAMN05660282_01556"/>
<dbReference type="OrthoDB" id="5191452at2"/>
<name>A0A1I2TN68_9CORY</name>
<gene>
    <name evidence="4" type="ORF">SAMN05660282_01556</name>
</gene>
<protein>
    <submittedName>
        <fullName evidence="4">PH domain-containing protein</fullName>
    </submittedName>
</protein>
<dbReference type="EMBL" id="FOPJ01000009">
    <property type="protein sequence ID" value="SFG66362.1"/>
    <property type="molecule type" value="Genomic_DNA"/>
</dbReference>
<keyword evidence="2" id="KW-1133">Transmembrane helix</keyword>
<reference evidence="4 5" key="1">
    <citation type="submission" date="2016-10" db="EMBL/GenBank/DDBJ databases">
        <authorList>
            <person name="de Groot N.N."/>
        </authorList>
    </citation>
    <scope>NUCLEOTIDE SEQUENCE [LARGE SCALE GENOMIC DNA]</scope>
    <source>
        <strain>J11</strain>
        <strain evidence="5">PG 39</strain>
    </source>
</reference>
<evidence type="ECO:0000259" key="3">
    <source>
        <dbReference type="Pfam" id="PF10756"/>
    </source>
</evidence>
<keyword evidence="5" id="KW-1185">Reference proteome</keyword>
<dbReference type="RefSeq" id="WP_092286124.1">
    <property type="nucleotide sequence ID" value="NZ_FOPJ01000009.1"/>
</dbReference>
<keyword evidence="2" id="KW-0812">Transmembrane</keyword>